<gene>
    <name evidence="1" type="ORF">O185_06705</name>
</gene>
<comment type="caution">
    <text evidence="1">The sequence shown here is derived from an EMBL/GenBank/DDBJ whole genome shotgun (WGS) entry which is preliminary data.</text>
</comment>
<protein>
    <submittedName>
        <fullName evidence="1">Uncharacterized protein</fullName>
    </submittedName>
</protein>
<dbReference type="AlphaFoldDB" id="U7R1D8"/>
<sequence length="68" mass="8228">MDLAESYIDYLDKQQPYEIFNIRIIKNHIIQKIEITSHKNSLLDISYALYFLQFLSQKRKMEIMELTS</sequence>
<dbReference type="PATRIC" id="fig|1389415.4.peg.1335"/>
<evidence type="ECO:0000313" key="1">
    <source>
        <dbReference type="EMBL" id="ERT13843.1"/>
    </source>
</evidence>
<keyword evidence="2" id="KW-1185">Reference proteome</keyword>
<proteinExistence type="predicted"/>
<name>U7R1D8_PHOTE</name>
<organism evidence="1 2">
    <name type="scientific">Photorhabdus temperata J3</name>
    <dbReference type="NCBI Taxonomy" id="1389415"/>
    <lineage>
        <taxon>Bacteria</taxon>
        <taxon>Pseudomonadati</taxon>
        <taxon>Pseudomonadota</taxon>
        <taxon>Gammaproteobacteria</taxon>
        <taxon>Enterobacterales</taxon>
        <taxon>Morganellaceae</taxon>
        <taxon>Photorhabdus</taxon>
    </lineage>
</organism>
<accession>U7R1D8</accession>
<dbReference type="EMBL" id="AXDT01000053">
    <property type="protein sequence ID" value="ERT13843.1"/>
    <property type="molecule type" value="Genomic_DNA"/>
</dbReference>
<evidence type="ECO:0000313" key="2">
    <source>
        <dbReference type="Proteomes" id="UP000017133"/>
    </source>
</evidence>
<reference evidence="1 2" key="1">
    <citation type="submission" date="2013-10" db="EMBL/GenBank/DDBJ databases">
        <title>Whole Genome Shotgun Sequence of Photorhabdus temperata J3.</title>
        <authorList>
            <person name="Park G.-S."/>
            <person name="Hong S.-J."/>
            <person name="Shin J.-H."/>
        </authorList>
    </citation>
    <scope>NUCLEOTIDE SEQUENCE [LARGE SCALE GENOMIC DNA]</scope>
    <source>
        <strain evidence="1 2">J3</strain>
    </source>
</reference>
<dbReference type="Proteomes" id="UP000017133">
    <property type="component" value="Unassembled WGS sequence"/>
</dbReference>